<evidence type="ECO:0000313" key="2">
    <source>
        <dbReference type="EMBL" id="MDX4954470.1"/>
    </source>
</evidence>
<accession>A0A080NZ49</accession>
<dbReference type="EMBL" id="JAWWMZ010000004">
    <property type="protein sequence ID" value="MDX4954470.1"/>
    <property type="molecule type" value="Genomic_DNA"/>
</dbReference>
<reference evidence="3 4" key="1">
    <citation type="submission" date="2020-12" db="EMBL/GenBank/DDBJ databases">
        <title>FDA dAtabase for Regulatory Grade micrObial Sequences (FDA-ARGOS): Supporting development and validation of Infectious Disease Dx tests.</title>
        <authorList>
            <person name="Sproer C."/>
            <person name="Gronow S."/>
            <person name="Severitt S."/>
            <person name="Schroder I."/>
            <person name="Tallon L."/>
            <person name="Sadzewicz L."/>
            <person name="Zhao X."/>
            <person name="Boylan J."/>
            <person name="Ott S."/>
            <person name="Bowen H."/>
            <person name="Vavikolanu K."/>
            <person name="Mehta A."/>
            <person name="Aluvathingal J."/>
            <person name="Nadendla S."/>
            <person name="Lowell S."/>
            <person name="Myers T."/>
            <person name="Yan Y."/>
            <person name="Sichtig H."/>
        </authorList>
    </citation>
    <scope>NUCLEOTIDE SEQUENCE [LARGE SCALE GENOMIC DNA]</scope>
    <source>
        <strain evidence="3 4">FDAARGOS_909</strain>
    </source>
</reference>
<dbReference type="Proteomes" id="UP000594778">
    <property type="component" value="Chromosome"/>
</dbReference>
<dbReference type="RefSeq" id="WP_012205835.1">
    <property type="nucleotide sequence ID" value="NZ_CAGKLB010000019.1"/>
</dbReference>
<dbReference type="GeneID" id="59148220"/>
<dbReference type="AlphaFoldDB" id="A0A080NZ49"/>
<protein>
    <submittedName>
        <fullName evidence="3">Uncharacterized protein</fullName>
    </submittedName>
</protein>
<organism evidence="3 4">
    <name type="scientific">Delftia acidovorans</name>
    <name type="common">Pseudomonas acidovorans</name>
    <name type="synonym">Comamonas acidovorans</name>
    <dbReference type="NCBI Taxonomy" id="80866"/>
    <lineage>
        <taxon>Bacteria</taxon>
        <taxon>Pseudomonadati</taxon>
        <taxon>Pseudomonadota</taxon>
        <taxon>Betaproteobacteria</taxon>
        <taxon>Burkholderiales</taxon>
        <taxon>Comamonadaceae</taxon>
        <taxon>Delftia</taxon>
    </lineage>
</organism>
<dbReference type="Proteomes" id="UP001287445">
    <property type="component" value="Unassembled WGS sequence"/>
</dbReference>
<proteinExistence type="predicted"/>
<evidence type="ECO:0000313" key="4">
    <source>
        <dbReference type="Proteomes" id="UP000594778"/>
    </source>
</evidence>
<sequence length="56" mass="6163">MNTPPSRDPVLTEHTFGRDHFSPPPMALEQAGQDHEAAGGGIPLDLDQRIRNVGEW</sequence>
<feature type="region of interest" description="Disordered" evidence="1">
    <location>
        <begin position="1"/>
        <end position="44"/>
    </location>
</feature>
<name>A0A080NZ49_DELAC</name>
<dbReference type="EMBL" id="CP065668">
    <property type="protein sequence ID" value="QPS09004.1"/>
    <property type="molecule type" value="Genomic_DNA"/>
</dbReference>
<reference evidence="2" key="2">
    <citation type="submission" date="2023-11" db="EMBL/GenBank/DDBJ databases">
        <title>Identification and selenium tolerance of Delftia acidovorans R3-25.</title>
        <authorList>
            <person name="Zhang S."/>
            <person name="Liu Y."/>
            <person name="Guo Y."/>
        </authorList>
    </citation>
    <scope>NUCLEOTIDE SEQUENCE</scope>
    <source>
        <strain evidence="2">R3-25</strain>
    </source>
</reference>
<gene>
    <name evidence="3" type="ORF">I6G66_02820</name>
    <name evidence="2" type="ORF">SGN30_13705</name>
</gene>
<evidence type="ECO:0000313" key="3">
    <source>
        <dbReference type="EMBL" id="QPS09004.1"/>
    </source>
</evidence>
<evidence type="ECO:0000256" key="1">
    <source>
        <dbReference type="SAM" id="MobiDB-lite"/>
    </source>
</evidence>